<proteinExistence type="predicted"/>
<gene>
    <name evidence="1" type="ORF">COO91_02508</name>
</gene>
<keyword evidence="2" id="KW-1185">Reference proteome</keyword>
<reference evidence="1 2" key="1">
    <citation type="submission" date="2017-11" db="EMBL/GenBank/DDBJ databases">
        <title>Complete genome of a free-living desiccation-tolerant cyanobacterium and its photosynthetic adaptation to extreme terrestrial habitat.</title>
        <authorList>
            <person name="Shang J."/>
        </authorList>
    </citation>
    <scope>NUCLEOTIDE SEQUENCE [LARGE SCALE GENOMIC DNA]</scope>
    <source>
        <strain evidence="1 2">CCNUN1</strain>
    </source>
</reference>
<name>A0A2K8SMC7_9NOSO</name>
<protein>
    <submittedName>
        <fullName evidence="1">Uncharacterized protein</fullName>
    </submittedName>
</protein>
<dbReference type="Proteomes" id="UP000232003">
    <property type="component" value="Chromosome"/>
</dbReference>
<evidence type="ECO:0000313" key="2">
    <source>
        <dbReference type="Proteomes" id="UP000232003"/>
    </source>
</evidence>
<accession>A0A2K8SMC7</accession>
<dbReference type="KEGG" id="nfl:COO91_02508"/>
<dbReference type="EMBL" id="CP024785">
    <property type="protein sequence ID" value="AUB36589.1"/>
    <property type="molecule type" value="Genomic_DNA"/>
</dbReference>
<sequence>MQHWYTPLFRSGFVSAIQFYSNFAMPTAVNYALPVSLPD</sequence>
<organism evidence="1 2">
    <name type="scientific">Nostoc flagelliforme CCNUN1</name>
    <dbReference type="NCBI Taxonomy" id="2038116"/>
    <lineage>
        <taxon>Bacteria</taxon>
        <taxon>Bacillati</taxon>
        <taxon>Cyanobacteriota</taxon>
        <taxon>Cyanophyceae</taxon>
        <taxon>Nostocales</taxon>
        <taxon>Nostocaceae</taxon>
        <taxon>Nostoc</taxon>
    </lineage>
</organism>
<dbReference type="AlphaFoldDB" id="A0A2K8SMC7"/>
<evidence type="ECO:0000313" key="1">
    <source>
        <dbReference type="EMBL" id="AUB36589.1"/>
    </source>
</evidence>